<dbReference type="Proteomes" id="UP000287033">
    <property type="component" value="Unassembled WGS sequence"/>
</dbReference>
<feature type="non-terminal residue" evidence="1">
    <location>
        <position position="68"/>
    </location>
</feature>
<keyword evidence="2" id="KW-1185">Reference proteome</keyword>
<protein>
    <submittedName>
        <fullName evidence="1">Uncharacterized protein</fullName>
    </submittedName>
</protein>
<dbReference type="AlphaFoldDB" id="A0A401TP89"/>
<reference evidence="1 2" key="1">
    <citation type="journal article" date="2018" name="Nat. Ecol. Evol.">
        <title>Shark genomes provide insights into elasmobranch evolution and the origin of vertebrates.</title>
        <authorList>
            <person name="Hara Y"/>
            <person name="Yamaguchi K"/>
            <person name="Onimaru K"/>
            <person name="Kadota M"/>
            <person name="Koyanagi M"/>
            <person name="Keeley SD"/>
            <person name="Tatsumi K"/>
            <person name="Tanaka K"/>
            <person name="Motone F"/>
            <person name="Kageyama Y"/>
            <person name="Nozu R"/>
            <person name="Adachi N"/>
            <person name="Nishimura O"/>
            <person name="Nakagawa R"/>
            <person name="Tanegashima C"/>
            <person name="Kiyatake I"/>
            <person name="Matsumoto R"/>
            <person name="Murakumo K"/>
            <person name="Nishida K"/>
            <person name="Terakita A"/>
            <person name="Kuratani S"/>
            <person name="Sato K"/>
            <person name="Hyodo S Kuraku.S."/>
        </authorList>
    </citation>
    <scope>NUCLEOTIDE SEQUENCE [LARGE SCALE GENOMIC DNA]</scope>
</reference>
<name>A0A401TP89_CHIPU</name>
<accession>A0A401TP89</accession>
<proteinExistence type="predicted"/>
<evidence type="ECO:0000313" key="1">
    <source>
        <dbReference type="EMBL" id="GCC44439.1"/>
    </source>
</evidence>
<gene>
    <name evidence="1" type="ORF">chiPu_0028369</name>
</gene>
<evidence type="ECO:0000313" key="2">
    <source>
        <dbReference type="Proteomes" id="UP000287033"/>
    </source>
</evidence>
<organism evidence="1 2">
    <name type="scientific">Chiloscyllium punctatum</name>
    <name type="common">Brownbanded bambooshark</name>
    <name type="synonym">Hemiscyllium punctatum</name>
    <dbReference type="NCBI Taxonomy" id="137246"/>
    <lineage>
        <taxon>Eukaryota</taxon>
        <taxon>Metazoa</taxon>
        <taxon>Chordata</taxon>
        <taxon>Craniata</taxon>
        <taxon>Vertebrata</taxon>
        <taxon>Chondrichthyes</taxon>
        <taxon>Elasmobranchii</taxon>
        <taxon>Galeomorphii</taxon>
        <taxon>Galeoidea</taxon>
        <taxon>Orectolobiformes</taxon>
        <taxon>Hemiscylliidae</taxon>
        <taxon>Chiloscyllium</taxon>
    </lineage>
</organism>
<comment type="caution">
    <text evidence="1">The sequence shown here is derived from an EMBL/GenBank/DDBJ whole genome shotgun (WGS) entry which is preliminary data.</text>
</comment>
<sequence length="68" mass="7121">MRVGVGRRPCACRSGPAPVCSCQSVSEWVGTCVGVGRCLCAHVSLSEWVFVCVSVCVGVGRCLCRNMG</sequence>
<dbReference type="EMBL" id="BEZZ01130223">
    <property type="protein sequence ID" value="GCC44439.1"/>
    <property type="molecule type" value="Genomic_DNA"/>
</dbReference>